<evidence type="ECO:0000313" key="1">
    <source>
        <dbReference type="EMBL" id="CAH2238744.1"/>
    </source>
</evidence>
<dbReference type="Proteomes" id="UP000838756">
    <property type="component" value="Unassembled WGS sequence"/>
</dbReference>
<sequence>MAQQAGIHNDAVLPEPQATHKDFEELLREVSHETVTLVPSTAITNPFAQRGQLGEAFSPVIYGPLWAIWDDDTLFHTTLRYGPISASQLNRGLNSQIDLASPMRVLKLCLGSSKPLATVSILSTHLGYS</sequence>
<protein>
    <submittedName>
        <fullName evidence="1">Jg11628 protein</fullName>
    </submittedName>
</protein>
<comment type="caution">
    <text evidence="1">The sequence shown here is derived from an EMBL/GenBank/DDBJ whole genome shotgun (WGS) entry which is preliminary data.</text>
</comment>
<keyword evidence="2" id="KW-1185">Reference proteome</keyword>
<accession>A0A8S4RNP2</accession>
<gene>
    <name evidence="1" type="primary">jg11628</name>
    <name evidence="1" type="ORF">PAEG_LOCUS15790</name>
</gene>
<proteinExistence type="predicted"/>
<dbReference type="EMBL" id="CAKXAJ010025389">
    <property type="protein sequence ID" value="CAH2238744.1"/>
    <property type="molecule type" value="Genomic_DNA"/>
</dbReference>
<evidence type="ECO:0000313" key="2">
    <source>
        <dbReference type="Proteomes" id="UP000838756"/>
    </source>
</evidence>
<organism evidence="1 2">
    <name type="scientific">Pararge aegeria aegeria</name>
    <dbReference type="NCBI Taxonomy" id="348720"/>
    <lineage>
        <taxon>Eukaryota</taxon>
        <taxon>Metazoa</taxon>
        <taxon>Ecdysozoa</taxon>
        <taxon>Arthropoda</taxon>
        <taxon>Hexapoda</taxon>
        <taxon>Insecta</taxon>
        <taxon>Pterygota</taxon>
        <taxon>Neoptera</taxon>
        <taxon>Endopterygota</taxon>
        <taxon>Lepidoptera</taxon>
        <taxon>Glossata</taxon>
        <taxon>Ditrysia</taxon>
        <taxon>Papilionoidea</taxon>
        <taxon>Nymphalidae</taxon>
        <taxon>Satyrinae</taxon>
        <taxon>Satyrini</taxon>
        <taxon>Parargina</taxon>
        <taxon>Pararge</taxon>
    </lineage>
</organism>
<dbReference type="AlphaFoldDB" id="A0A8S4RNP2"/>
<name>A0A8S4RNP2_9NEOP</name>
<reference evidence="1" key="1">
    <citation type="submission" date="2022-03" db="EMBL/GenBank/DDBJ databases">
        <authorList>
            <person name="Lindestad O."/>
        </authorList>
    </citation>
    <scope>NUCLEOTIDE SEQUENCE</scope>
</reference>